<sequence length="92" mass="10125">MAKLSGVEIDAVLAEQPTWRLEGGALVRDWAFKNFVEAMAFVNRVGALAEEVDHHPDIDIRYNKVRLTLISHDVGGITKRDSGMAAKISSAF</sequence>
<evidence type="ECO:0000256" key="1">
    <source>
        <dbReference type="ARBA" id="ARBA00001554"/>
    </source>
</evidence>
<organism evidence="5 6">
    <name type="scientific">Granulicella arctica</name>
    <dbReference type="NCBI Taxonomy" id="940613"/>
    <lineage>
        <taxon>Bacteria</taxon>
        <taxon>Pseudomonadati</taxon>
        <taxon>Acidobacteriota</taxon>
        <taxon>Terriglobia</taxon>
        <taxon>Terriglobales</taxon>
        <taxon>Acidobacteriaceae</taxon>
        <taxon>Granulicella</taxon>
    </lineage>
</organism>
<dbReference type="EMBL" id="JACCCW010000002">
    <property type="protein sequence ID" value="NYF79942.1"/>
    <property type="molecule type" value="Genomic_DNA"/>
</dbReference>
<dbReference type="SUPFAM" id="SSF55248">
    <property type="entry name" value="PCD-like"/>
    <property type="match status" value="1"/>
</dbReference>
<comment type="caution">
    <text evidence="5">The sequence shown here is derived from an EMBL/GenBank/DDBJ whole genome shotgun (WGS) entry which is preliminary data.</text>
</comment>
<dbReference type="RefSeq" id="WP_179490937.1">
    <property type="nucleotide sequence ID" value="NZ_JACCCW010000002.1"/>
</dbReference>
<dbReference type="Gene3D" id="3.30.1360.20">
    <property type="entry name" value="Transcriptional coactivator/pterin dehydratase"/>
    <property type="match status" value="1"/>
</dbReference>
<dbReference type="PANTHER" id="PTHR12599:SF0">
    <property type="entry name" value="PTERIN-4-ALPHA-CARBINOLAMINE DEHYDRATASE"/>
    <property type="match status" value="1"/>
</dbReference>
<dbReference type="PANTHER" id="PTHR12599">
    <property type="entry name" value="PTERIN-4-ALPHA-CARBINOLAMINE DEHYDRATASE"/>
    <property type="match status" value="1"/>
</dbReference>
<dbReference type="NCBIfam" id="NF002017">
    <property type="entry name" value="PRK00823.1-2"/>
    <property type="match status" value="1"/>
</dbReference>
<evidence type="ECO:0000256" key="2">
    <source>
        <dbReference type="ARBA" id="ARBA00006472"/>
    </source>
</evidence>
<protein>
    <recommendedName>
        <fullName evidence="4">Putative pterin-4-alpha-carbinolamine dehydratase</fullName>
        <shortName evidence="4">PHS</shortName>
        <ecNumber evidence="4">4.2.1.96</ecNumber>
    </recommendedName>
    <alternativeName>
        <fullName evidence="4">4-alpha-hydroxy-tetrahydropterin dehydratase</fullName>
    </alternativeName>
    <alternativeName>
        <fullName evidence="4">Pterin carbinolamine dehydratase</fullName>
        <shortName evidence="4">PCD</shortName>
    </alternativeName>
</protein>
<dbReference type="CDD" id="cd00488">
    <property type="entry name" value="PCD_DCoH"/>
    <property type="match status" value="1"/>
</dbReference>
<evidence type="ECO:0000256" key="4">
    <source>
        <dbReference type="HAMAP-Rule" id="MF_00434"/>
    </source>
</evidence>
<dbReference type="InterPro" id="IPR036428">
    <property type="entry name" value="PCD_sf"/>
</dbReference>
<comment type="catalytic activity">
    <reaction evidence="1 4">
        <text>(4aS,6R)-4a-hydroxy-L-erythro-5,6,7,8-tetrahydrobiopterin = (6R)-L-erythro-6,7-dihydrobiopterin + H2O</text>
        <dbReference type="Rhea" id="RHEA:11920"/>
        <dbReference type="ChEBI" id="CHEBI:15377"/>
        <dbReference type="ChEBI" id="CHEBI:15642"/>
        <dbReference type="ChEBI" id="CHEBI:43120"/>
        <dbReference type="EC" id="4.2.1.96"/>
    </reaction>
</comment>
<dbReference type="GO" id="GO:0008124">
    <property type="term" value="F:4-alpha-hydroxytetrahydrobiopterin dehydratase activity"/>
    <property type="evidence" value="ECO:0007669"/>
    <property type="project" value="UniProtKB-UniRule"/>
</dbReference>
<proteinExistence type="inferred from homology"/>
<keyword evidence="3 4" id="KW-0456">Lyase</keyword>
<reference evidence="5 6" key="1">
    <citation type="submission" date="2020-07" db="EMBL/GenBank/DDBJ databases">
        <title>Genomic Encyclopedia of Type Strains, Phase IV (KMG-V): Genome sequencing to study the core and pangenomes of soil and plant-associated prokaryotes.</title>
        <authorList>
            <person name="Whitman W."/>
        </authorList>
    </citation>
    <scope>NUCLEOTIDE SEQUENCE [LARGE SCALE GENOMIC DNA]</scope>
    <source>
        <strain evidence="5 6">X4EP2</strain>
    </source>
</reference>
<dbReference type="Proteomes" id="UP000589520">
    <property type="component" value="Unassembled WGS sequence"/>
</dbReference>
<comment type="similarity">
    <text evidence="2 4">Belongs to the pterin-4-alpha-carbinolamine dehydratase family.</text>
</comment>
<gene>
    <name evidence="5" type="ORF">HDF17_002262</name>
</gene>
<dbReference type="GO" id="GO:0006729">
    <property type="term" value="P:tetrahydrobiopterin biosynthetic process"/>
    <property type="evidence" value="ECO:0007669"/>
    <property type="project" value="InterPro"/>
</dbReference>
<accession>A0A7Y9PHF0</accession>
<evidence type="ECO:0000256" key="3">
    <source>
        <dbReference type="ARBA" id="ARBA00023239"/>
    </source>
</evidence>
<dbReference type="Pfam" id="PF01329">
    <property type="entry name" value="Pterin_4a"/>
    <property type="match status" value="1"/>
</dbReference>
<dbReference type="AlphaFoldDB" id="A0A7Y9PHF0"/>
<name>A0A7Y9PHF0_9BACT</name>
<dbReference type="InterPro" id="IPR001533">
    <property type="entry name" value="Pterin_deHydtase"/>
</dbReference>
<dbReference type="HAMAP" id="MF_00434">
    <property type="entry name" value="Pterin_4_alpha"/>
    <property type="match status" value="1"/>
</dbReference>
<keyword evidence="6" id="KW-1185">Reference proteome</keyword>
<evidence type="ECO:0000313" key="5">
    <source>
        <dbReference type="EMBL" id="NYF79942.1"/>
    </source>
</evidence>
<dbReference type="EC" id="4.2.1.96" evidence="4"/>
<evidence type="ECO:0000313" key="6">
    <source>
        <dbReference type="Proteomes" id="UP000589520"/>
    </source>
</evidence>